<proteinExistence type="predicted"/>
<evidence type="ECO:0000313" key="1">
    <source>
        <dbReference type="Proteomes" id="UP000887579"/>
    </source>
</evidence>
<evidence type="ECO:0000313" key="2">
    <source>
        <dbReference type="WBParaSite" id="ES5_v2.g19064.t1"/>
    </source>
</evidence>
<organism evidence="1 2">
    <name type="scientific">Panagrolaimus sp. ES5</name>
    <dbReference type="NCBI Taxonomy" id="591445"/>
    <lineage>
        <taxon>Eukaryota</taxon>
        <taxon>Metazoa</taxon>
        <taxon>Ecdysozoa</taxon>
        <taxon>Nematoda</taxon>
        <taxon>Chromadorea</taxon>
        <taxon>Rhabditida</taxon>
        <taxon>Tylenchina</taxon>
        <taxon>Panagrolaimomorpha</taxon>
        <taxon>Panagrolaimoidea</taxon>
        <taxon>Panagrolaimidae</taxon>
        <taxon>Panagrolaimus</taxon>
    </lineage>
</organism>
<accession>A0AC34FQG0</accession>
<name>A0AC34FQG0_9BILA</name>
<dbReference type="Proteomes" id="UP000887579">
    <property type="component" value="Unplaced"/>
</dbReference>
<sequence length="699" mass="78361">MADTLELSEADQQRKELILRNLQESLGVDKLTKQLSTPGKNIHVYWGTATTGKPHVGYMVPMQKIADFLNAGIKVTILFADVHAFLDNLKSTFEMLEYRVEYYQRVIKALLSSLDVPIEKLSFQLGSSYQLSEAYTQDVLKLCGHISQRDALRAGAEVVKQVESPLLSGLLYPLLQAIDEQYLKVDGQFGGVDQRKIFILAEEQLPKIKLGKRWHLMNPMVPGLTGGKMSSSEIDSKIDLLDKPNIVSMKIDNSVCVRGNAEENGVLQFFRFVVFPIVSPRLIDIEGQSYRNYDELVEAFENKEAVSADALKEFLKAFLIGILTKVQDKCENDELRNIMDRAYSAPPELDSSELSEGFQTVLELKDMCGDRMREIKGDCELITSAKLYQKLNTGEPIKVLWRVSVKGRVNLGHLGGLLQLKRLQALKCECSILISDVAGFLDNGKCPWNALEARAKYYEEALKQFMKAISLENVPIRHSKEHQYERDYTLEMYKMASKVTKDASSIVEGNTLATHLCPLYHTLDVHFADVDLLITGEEQRPFVILGQQLCQGIGLPSQAALLFPKIPGMNGERMSSSNAEQHLDPLDTVKQINKKIGSSFCEPKNIKDNVALDLARLIVFPLHDGKEVIIKRDEKYGGNVSFSNYAALEASFAEEIIHPSDLKPFVTEQINALLEPIRTALTPQSKMITAAFPKVAKKK</sequence>
<dbReference type="WBParaSite" id="ES5_v2.g19064.t1">
    <property type="protein sequence ID" value="ES5_v2.g19064.t1"/>
    <property type="gene ID" value="ES5_v2.g19064"/>
</dbReference>
<reference evidence="2" key="1">
    <citation type="submission" date="2022-11" db="UniProtKB">
        <authorList>
            <consortium name="WormBaseParasite"/>
        </authorList>
    </citation>
    <scope>IDENTIFICATION</scope>
</reference>
<protein>
    <submittedName>
        <fullName evidence="2">Tyrosine--tRNA ligase</fullName>
    </submittedName>
</protein>